<evidence type="ECO:0000256" key="4">
    <source>
        <dbReference type="ARBA" id="ARBA00023242"/>
    </source>
</evidence>
<sequence length="150" mass="17213">MRSYYRKKNCFLAISPIISEAYGNHSARQVRRAKKRSSNVEVQLRQRHAANLRERRRMQSINEAFDGLRHRIPTLPYEKRLSKVDTLKLAIGYIRFLQEVLTQDNSPNLSSHSNGQAMTINSIAHSYQGQSGRAFIACHNGKSAPFLEKL</sequence>
<proteinExistence type="predicted"/>
<reference evidence="6" key="2">
    <citation type="submission" date="2014-03" db="EMBL/GenBank/DDBJ databases">
        <title>The whipworm genome and dual-species transcriptomics of an intimate host-pathogen interaction.</title>
        <authorList>
            <person name="Foth B.J."/>
            <person name="Tsai I.J."/>
            <person name="Reid A.J."/>
            <person name="Bancroft A.J."/>
            <person name="Nichol S."/>
            <person name="Tracey A."/>
            <person name="Holroyd N."/>
            <person name="Cotton J.A."/>
            <person name="Stanley E.J."/>
            <person name="Zarowiecki M."/>
            <person name="Liu J.Z."/>
            <person name="Huckvale T."/>
            <person name="Cooper P.J."/>
            <person name="Grencis R.K."/>
            <person name="Berriman M."/>
        </authorList>
    </citation>
    <scope>NUCLEOTIDE SEQUENCE [LARGE SCALE GENOMIC DNA]</scope>
</reference>
<keyword evidence="4" id="KW-0539">Nucleus</keyword>
<evidence type="ECO:0000256" key="2">
    <source>
        <dbReference type="ARBA" id="ARBA00023125"/>
    </source>
</evidence>
<dbReference type="Gene3D" id="4.10.280.10">
    <property type="entry name" value="Helix-loop-helix DNA-binding domain"/>
    <property type="match status" value="1"/>
</dbReference>
<gene>
    <name evidence="6" type="ORF">TTRE_0000022101</name>
</gene>
<feature type="domain" description="BHLH" evidence="5">
    <location>
        <begin position="45"/>
        <end position="97"/>
    </location>
</feature>
<dbReference type="GO" id="GO:0000977">
    <property type="term" value="F:RNA polymerase II transcription regulatory region sequence-specific DNA binding"/>
    <property type="evidence" value="ECO:0007669"/>
    <property type="project" value="TreeGrafter"/>
</dbReference>
<dbReference type="Proteomes" id="UP000030665">
    <property type="component" value="Unassembled WGS sequence"/>
</dbReference>
<dbReference type="Pfam" id="PF00010">
    <property type="entry name" value="HLH"/>
    <property type="match status" value="1"/>
</dbReference>
<evidence type="ECO:0000256" key="1">
    <source>
        <dbReference type="ARBA" id="ARBA00023015"/>
    </source>
</evidence>
<protein>
    <submittedName>
        <fullName evidence="6">HLH domain containing protein</fullName>
    </submittedName>
</protein>
<evidence type="ECO:0000256" key="3">
    <source>
        <dbReference type="ARBA" id="ARBA00023163"/>
    </source>
</evidence>
<dbReference type="PANTHER" id="PTHR23349">
    <property type="entry name" value="BASIC HELIX-LOOP-HELIX TRANSCRIPTION FACTOR, TWIST"/>
    <property type="match status" value="1"/>
</dbReference>
<dbReference type="FunFam" id="4.10.280.10:FF:000035">
    <property type="entry name" value="Pancreas-specific transcription factor 1a"/>
    <property type="match status" value="1"/>
</dbReference>
<dbReference type="GO" id="GO:0000981">
    <property type="term" value="F:DNA-binding transcription factor activity, RNA polymerase II-specific"/>
    <property type="evidence" value="ECO:0007669"/>
    <property type="project" value="TreeGrafter"/>
</dbReference>
<dbReference type="InterPro" id="IPR036638">
    <property type="entry name" value="HLH_DNA-bd_sf"/>
</dbReference>
<dbReference type="CDD" id="cd11417">
    <property type="entry name" value="bHLH_TS_PTF1A"/>
    <property type="match status" value="1"/>
</dbReference>
<evidence type="ECO:0000259" key="5">
    <source>
        <dbReference type="PROSITE" id="PS50888"/>
    </source>
</evidence>
<dbReference type="PROSITE" id="PS50888">
    <property type="entry name" value="BHLH"/>
    <property type="match status" value="1"/>
</dbReference>
<evidence type="ECO:0000313" key="6">
    <source>
        <dbReference type="EMBL" id="CDW51962.1"/>
    </source>
</evidence>
<dbReference type="InterPro" id="IPR050283">
    <property type="entry name" value="E-box_TF_Regulators"/>
</dbReference>
<organism evidence="6 7">
    <name type="scientific">Trichuris trichiura</name>
    <name type="common">Whipworm</name>
    <name type="synonym">Trichocephalus trichiurus</name>
    <dbReference type="NCBI Taxonomy" id="36087"/>
    <lineage>
        <taxon>Eukaryota</taxon>
        <taxon>Metazoa</taxon>
        <taxon>Ecdysozoa</taxon>
        <taxon>Nematoda</taxon>
        <taxon>Enoplea</taxon>
        <taxon>Dorylaimia</taxon>
        <taxon>Trichinellida</taxon>
        <taxon>Trichuridae</taxon>
        <taxon>Trichuris</taxon>
    </lineage>
</organism>
<keyword evidence="7" id="KW-1185">Reference proteome</keyword>
<dbReference type="STRING" id="36087.A0A077YV27"/>
<name>A0A077YV27_TRITR</name>
<dbReference type="AlphaFoldDB" id="A0A077YV27"/>
<dbReference type="SUPFAM" id="SSF47459">
    <property type="entry name" value="HLH, helix-loop-helix DNA-binding domain"/>
    <property type="match status" value="1"/>
</dbReference>
<dbReference type="SMART" id="SM00353">
    <property type="entry name" value="HLH"/>
    <property type="match status" value="1"/>
</dbReference>
<dbReference type="GO" id="GO:0032502">
    <property type="term" value="P:developmental process"/>
    <property type="evidence" value="ECO:0007669"/>
    <property type="project" value="TreeGrafter"/>
</dbReference>
<accession>A0A077YV27</accession>
<dbReference type="PANTHER" id="PTHR23349:SF112">
    <property type="entry name" value="48 RELATED 1, ISOFORM B"/>
    <property type="match status" value="1"/>
</dbReference>
<dbReference type="InterPro" id="IPR011598">
    <property type="entry name" value="bHLH_dom"/>
</dbReference>
<keyword evidence="3" id="KW-0804">Transcription</keyword>
<dbReference type="EMBL" id="HG805812">
    <property type="protein sequence ID" value="CDW51962.1"/>
    <property type="molecule type" value="Genomic_DNA"/>
</dbReference>
<dbReference type="GO" id="GO:0046983">
    <property type="term" value="F:protein dimerization activity"/>
    <property type="evidence" value="ECO:0007669"/>
    <property type="project" value="InterPro"/>
</dbReference>
<evidence type="ECO:0000313" key="7">
    <source>
        <dbReference type="Proteomes" id="UP000030665"/>
    </source>
</evidence>
<reference evidence="6" key="1">
    <citation type="submission" date="2014-01" db="EMBL/GenBank/DDBJ databases">
        <authorList>
            <person name="Aslett M."/>
        </authorList>
    </citation>
    <scope>NUCLEOTIDE SEQUENCE</scope>
</reference>
<keyword evidence="2" id="KW-0238">DNA-binding</keyword>
<dbReference type="OrthoDB" id="6125763at2759"/>
<keyword evidence="1" id="KW-0805">Transcription regulation</keyword>